<organism evidence="2 3">
    <name type="scientific">Geomonas silvestris</name>
    <dbReference type="NCBI Taxonomy" id="2740184"/>
    <lineage>
        <taxon>Bacteria</taxon>
        <taxon>Pseudomonadati</taxon>
        <taxon>Thermodesulfobacteriota</taxon>
        <taxon>Desulfuromonadia</taxon>
        <taxon>Geobacterales</taxon>
        <taxon>Geobacteraceae</taxon>
        <taxon>Geomonas</taxon>
    </lineage>
</organism>
<evidence type="ECO:0000313" key="3">
    <source>
        <dbReference type="Proteomes" id="UP000556026"/>
    </source>
</evidence>
<feature type="domain" description="Nitrate/nitrite sensing protein" evidence="1">
    <location>
        <begin position="56"/>
        <end position="102"/>
    </location>
</feature>
<dbReference type="EMBL" id="BLXX01000009">
    <property type="protein sequence ID" value="GFO60547.1"/>
    <property type="molecule type" value="Genomic_DNA"/>
</dbReference>
<gene>
    <name evidence="2" type="ORF">GMST_28720</name>
</gene>
<proteinExistence type="predicted"/>
<evidence type="ECO:0000259" key="1">
    <source>
        <dbReference type="Pfam" id="PF08376"/>
    </source>
</evidence>
<protein>
    <recommendedName>
        <fullName evidence="1">Nitrate/nitrite sensing protein domain-containing protein</fullName>
    </recommendedName>
</protein>
<dbReference type="AlphaFoldDB" id="A0A6V8MKZ7"/>
<dbReference type="Proteomes" id="UP000556026">
    <property type="component" value="Unassembled WGS sequence"/>
</dbReference>
<name>A0A6V8MKZ7_9BACT</name>
<dbReference type="RefSeq" id="WP_183355365.1">
    <property type="nucleotide sequence ID" value="NZ_BLXX01000009.1"/>
</dbReference>
<accession>A0A6V8MKZ7</accession>
<dbReference type="InterPro" id="IPR013587">
    <property type="entry name" value="Nitrate/nitrite_sensing"/>
</dbReference>
<evidence type="ECO:0000313" key="2">
    <source>
        <dbReference type="EMBL" id="GFO60547.1"/>
    </source>
</evidence>
<dbReference type="Pfam" id="PF08376">
    <property type="entry name" value="NIT"/>
    <property type="match status" value="1"/>
</dbReference>
<reference evidence="3" key="1">
    <citation type="submission" date="2020-06" db="EMBL/GenBank/DDBJ databases">
        <title>Draft genomic sequence of Geomonas sp. Red330.</title>
        <authorList>
            <person name="Itoh H."/>
            <person name="Zhenxing X."/>
            <person name="Ushijima N."/>
            <person name="Masuda Y."/>
            <person name="Shiratori Y."/>
            <person name="Senoo K."/>
        </authorList>
    </citation>
    <scope>NUCLEOTIDE SEQUENCE [LARGE SCALE GENOMIC DNA]</scope>
    <source>
        <strain evidence="3">Red330</strain>
    </source>
</reference>
<sequence>MFKYLKIKTKLLLMLLVPIAGLFLLSIREVRESHTVLGNVTAVKELTGLAVRTGSLVHEIQKERGFSAGFLNAKGEKFRDEPLKQRGAVDAEIGKVKEYLAAHREALKTVHKPPTAAGRQPRCGAGSRCHAAAGLRTGGYTRG</sequence>
<comment type="caution">
    <text evidence="2">The sequence shown here is derived from an EMBL/GenBank/DDBJ whole genome shotgun (WGS) entry which is preliminary data.</text>
</comment>
<keyword evidence="3" id="KW-1185">Reference proteome</keyword>